<protein>
    <submittedName>
        <fullName evidence="1">Uncharacterized protein</fullName>
    </submittedName>
</protein>
<keyword evidence="2" id="KW-1185">Reference proteome</keyword>
<dbReference type="AlphaFoldDB" id="A0A368JKX1"/>
<dbReference type="RefSeq" id="WP_114407438.1">
    <property type="nucleotide sequence ID" value="NZ_QOWE01000014.1"/>
</dbReference>
<comment type="caution">
    <text evidence="1">The sequence shown here is derived from an EMBL/GenBank/DDBJ whole genome shotgun (WGS) entry which is preliminary data.</text>
</comment>
<gene>
    <name evidence="1" type="ORF">DUE52_18095</name>
</gene>
<organism evidence="1 2">
    <name type="scientific">Larkinella punicea</name>
    <dbReference type="NCBI Taxonomy" id="2315727"/>
    <lineage>
        <taxon>Bacteria</taxon>
        <taxon>Pseudomonadati</taxon>
        <taxon>Bacteroidota</taxon>
        <taxon>Cytophagia</taxon>
        <taxon>Cytophagales</taxon>
        <taxon>Spirosomataceae</taxon>
        <taxon>Larkinella</taxon>
    </lineage>
</organism>
<dbReference type="OrthoDB" id="9824722at2"/>
<name>A0A368JKX1_9BACT</name>
<evidence type="ECO:0000313" key="2">
    <source>
        <dbReference type="Proteomes" id="UP000253383"/>
    </source>
</evidence>
<proteinExistence type="predicted"/>
<reference evidence="1 2" key="1">
    <citation type="submission" date="2018-07" db="EMBL/GenBank/DDBJ databases">
        <title>Genome analysis of Larkinella rosea.</title>
        <authorList>
            <person name="Zhou Z."/>
            <person name="Wang G."/>
        </authorList>
    </citation>
    <scope>NUCLEOTIDE SEQUENCE [LARGE SCALE GENOMIC DNA]</scope>
    <source>
        <strain evidence="2">zzj9</strain>
    </source>
</reference>
<dbReference type="Proteomes" id="UP000253383">
    <property type="component" value="Unassembled WGS sequence"/>
</dbReference>
<accession>A0A368JKX1</accession>
<evidence type="ECO:0000313" key="1">
    <source>
        <dbReference type="EMBL" id="RCR68307.1"/>
    </source>
</evidence>
<sequence length="165" mass="19113">MIRATIAGIWLNHPNRFLQSLCGKALELVKDAIQIDSPEMFVDMLEDWIGEHYQRFPKCNPESVVILYRKYSTGPEIRIYRDRGKTLAEVMRISVGDEGEEDAHICPVLNDNQELVQWSLLIRSCREVEEMQRKKRVTGKIYPPIFEIDGNRAVSLFAWAFGADR</sequence>
<dbReference type="EMBL" id="QOWE01000014">
    <property type="protein sequence ID" value="RCR68307.1"/>
    <property type="molecule type" value="Genomic_DNA"/>
</dbReference>